<dbReference type="SMART" id="SM00966">
    <property type="entry name" value="SpoVT_AbrB"/>
    <property type="match status" value="1"/>
</dbReference>
<dbReference type="GO" id="GO:0003677">
    <property type="term" value="F:DNA binding"/>
    <property type="evidence" value="ECO:0007669"/>
    <property type="project" value="UniProtKB-KW"/>
</dbReference>
<evidence type="ECO:0000259" key="1">
    <source>
        <dbReference type="SMART" id="SM00966"/>
    </source>
</evidence>
<dbReference type="AlphaFoldDB" id="A0A7L6ATG3"/>
<name>A0A7L6ATG3_9GAMM</name>
<dbReference type="EMBL" id="CP059265">
    <property type="protein sequence ID" value="QLQ32353.1"/>
    <property type="molecule type" value="Genomic_DNA"/>
</dbReference>
<evidence type="ECO:0000313" key="3">
    <source>
        <dbReference type="Proteomes" id="UP000510621"/>
    </source>
</evidence>
<gene>
    <name evidence="2" type="ORF">HZT40_13000</name>
</gene>
<feature type="domain" description="SpoVT-AbrB" evidence="1">
    <location>
        <begin position="3"/>
        <end position="50"/>
    </location>
</feature>
<keyword evidence="2" id="KW-0238">DNA-binding</keyword>
<protein>
    <submittedName>
        <fullName evidence="2">AbrB/MazE/SpoVT family DNA-binding domain-containing protein</fullName>
    </submittedName>
</protein>
<dbReference type="Gene3D" id="2.10.260.10">
    <property type="match status" value="1"/>
</dbReference>
<sequence length="81" mass="9341">MAANVSQGGRIVIPAEIRQKMGIEIGDQVLLDWSEETHELRVFTRKQRLQHARDLVRKYARKEGSVVDELIQERRKAAADE</sequence>
<keyword evidence="3" id="KW-1185">Reference proteome</keyword>
<dbReference type="InterPro" id="IPR007159">
    <property type="entry name" value="SpoVT-AbrB_dom"/>
</dbReference>
<dbReference type="NCBIfam" id="TIGR01439">
    <property type="entry name" value="lp_hng_hel_AbrB"/>
    <property type="match status" value="1"/>
</dbReference>
<dbReference type="InterPro" id="IPR037914">
    <property type="entry name" value="SpoVT-AbrB_sf"/>
</dbReference>
<dbReference type="Proteomes" id="UP000510621">
    <property type="component" value="Chromosome"/>
</dbReference>
<accession>A0A7L6ATG3</accession>
<evidence type="ECO:0000313" key="2">
    <source>
        <dbReference type="EMBL" id="QLQ32353.1"/>
    </source>
</evidence>
<dbReference type="SUPFAM" id="SSF89447">
    <property type="entry name" value="AbrB/MazE/MraZ-like"/>
    <property type="match status" value="1"/>
</dbReference>
<proteinExistence type="predicted"/>
<dbReference type="KEGG" id="this:HZT40_13000"/>
<dbReference type="Pfam" id="PF04014">
    <property type="entry name" value="MazE_antitoxin"/>
    <property type="match status" value="1"/>
</dbReference>
<reference evidence="2" key="1">
    <citation type="submission" date="2020-06" db="EMBL/GenBank/DDBJ databases">
        <title>Analysis procedures for assessing recovery of high quality, complete, closed genomes from Nanopore long read metagenome sequencing.</title>
        <authorList>
            <person name="Bessarab I."/>
            <person name="Arumugam K."/>
            <person name="Haryono M."/>
            <person name="Liu X."/>
            <person name="Roy S."/>
            <person name="Zuniga-Montanez R.E."/>
            <person name="Qiu G."/>
            <person name="Drautz-Moses D.I."/>
            <person name="Law Y.Y."/>
            <person name="Wuertz S."/>
            <person name="Lauro F.M."/>
            <person name="Huson D.H."/>
            <person name="Williams R.B."/>
        </authorList>
    </citation>
    <scope>NUCLEOTIDE SEQUENCE [LARGE SCALE GENOMIC DNA]</scope>
    <source>
        <strain evidence="2">SSD2</strain>
    </source>
</reference>
<organism evidence="2 3">
    <name type="scientific">Candidatus Thiothrix singaporensis</name>
    <dbReference type="NCBI Taxonomy" id="2799669"/>
    <lineage>
        <taxon>Bacteria</taxon>
        <taxon>Pseudomonadati</taxon>
        <taxon>Pseudomonadota</taxon>
        <taxon>Gammaproteobacteria</taxon>
        <taxon>Thiotrichales</taxon>
        <taxon>Thiotrichaceae</taxon>
        <taxon>Thiothrix</taxon>
    </lineage>
</organism>